<sequence>MYRVAHLCLISPQRSLPLKSGSGHLTGPNRGPIQVQLILPFKNLKNIQFCSKIFSSMVVLVSFRTIVLFYCDGLGTCPDVISPLLKVTNPRRKPVPKVNPVRVQHLEPV</sequence>
<reference evidence="1 2" key="1">
    <citation type="submission" date="2021-07" db="EMBL/GenBank/DDBJ databases">
        <authorList>
            <person name="Palmer J.M."/>
        </authorList>
    </citation>
    <scope>NUCLEOTIDE SEQUENCE [LARGE SCALE GENOMIC DNA]</scope>
    <source>
        <strain evidence="1 2">AT_MEX2019</strain>
        <tissue evidence="1">Muscle</tissue>
    </source>
</reference>
<evidence type="ECO:0000313" key="2">
    <source>
        <dbReference type="Proteomes" id="UP001345963"/>
    </source>
</evidence>
<gene>
    <name evidence="1" type="ORF">ATANTOWER_016062</name>
</gene>
<dbReference type="Proteomes" id="UP001345963">
    <property type="component" value="Unassembled WGS sequence"/>
</dbReference>
<comment type="caution">
    <text evidence="1">The sequence shown here is derived from an EMBL/GenBank/DDBJ whole genome shotgun (WGS) entry which is preliminary data.</text>
</comment>
<dbReference type="EMBL" id="JAHUTI010013160">
    <property type="protein sequence ID" value="MED6236914.1"/>
    <property type="molecule type" value="Genomic_DNA"/>
</dbReference>
<keyword evidence="2" id="KW-1185">Reference proteome</keyword>
<name>A0ABU7AFS1_9TELE</name>
<evidence type="ECO:0000313" key="1">
    <source>
        <dbReference type="EMBL" id="MED6236914.1"/>
    </source>
</evidence>
<accession>A0ABU7AFS1</accession>
<protein>
    <submittedName>
        <fullName evidence="1">Uncharacterized protein</fullName>
    </submittedName>
</protein>
<organism evidence="1 2">
    <name type="scientific">Ataeniobius toweri</name>
    <dbReference type="NCBI Taxonomy" id="208326"/>
    <lineage>
        <taxon>Eukaryota</taxon>
        <taxon>Metazoa</taxon>
        <taxon>Chordata</taxon>
        <taxon>Craniata</taxon>
        <taxon>Vertebrata</taxon>
        <taxon>Euteleostomi</taxon>
        <taxon>Actinopterygii</taxon>
        <taxon>Neopterygii</taxon>
        <taxon>Teleostei</taxon>
        <taxon>Neoteleostei</taxon>
        <taxon>Acanthomorphata</taxon>
        <taxon>Ovalentaria</taxon>
        <taxon>Atherinomorphae</taxon>
        <taxon>Cyprinodontiformes</taxon>
        <taxon>Goodeidae</taxon>
        <taxon>Ataeniobius</taxon>
    </lineage>
</organism>
<proteinExistence type="predicted"/>